<sequence length="208" mass="22965">MGNDSLAPETRKLDRRVLKTRKALFAAFDRLVRTKDYDKITISELAREADIDRKTFYLHYASIDAMLDDRVDAIVGEILDAVECDMRSRVAKNRENGAGIEPDLQIFFSEVSKAVKAYVPMREHIFAAMPAGVLANRLARPMAKEIRRRGLARIDADPDSVGICMSSLVGAIIGIYSAWIEGGLAVSEEKVSAVASRMIGAALREFSA</sequence>
<keyword evidence="1 2" id="KW-0238">DNA-binding</keyword>
<organism evidence="4 5">
    <name type="scientific">Slackia piriformis</name>
    <dbReference type="NCBI Taxonomy" id="626934"/>
    <lineage>
        <taxon>Bacteria</taxon>
        <taxon>Bacillati</taxon>
        <taxon>Actinomycetota</taxon>
        <taxon>Coriobacteriia</taxon>
        <taxon>Eggerthellales</taxon>
        <taxon>Eggerthellaceae</taxon>
        <taxon>Slackia</taxon>
    </lineage>
</organism>
<dbReference type="SUPFAM" id="SSF46689">
    <property type="entry name" value="Homeodomain-like"/>
    <property type="match status" value="1"/>
</dbReference>
<dbReference type="PANTHER" id="PTHR43479">
    <property type="entry name" value="ACREF/ENVCD OPERON REPRESSOR-RELATED"/>
    <property type="match status" value="1"/>
</dbReference>
<dbReference type="PROSITE" id="PS50977">
    <property type="entry name" value="HTH_TETR_2"/>
    <property type="match status" value="1"/>
</dbReference>
<dbReference type="InterPro" id="IPR009057">
    <property type="entry name" value="Homeodomain-like_sf"/>
</dbReference>
<gene>
    <name evidence="4" type="ORF">KH142_07065</name>
</gene>
<dbReference type="Proteomes" id="UP000727506">
    <property type="component" value="Unassembled WGS sequence"/>
</dbReference>
<feature type="DNA-binding region" description="H-T-H motif" evidence="2">
    <location>
        <begin position="41"/>
        <end position="60"/>
    </location>
</feature>
<dbReference type="AlphaFoldDB" id="A0A943V142"/>
<dbReference type="PANTHER" id="PTHR43479:SF11">
    <property type="entry name" value="ACREF_ENVCD OPERON REPRESSOR-RELATED"/>
    <property type="match status" value="1"/>
</dbReference>
<dbReference type="InterPro" id="IPR050624">
    <property type="entry name" value="HTH-type_Tx_Regulator"/>
</dbReference>
<dbReference type="InterPro" id="IPR001647">
    <property type="entry name" value="HTH_TetR"/>
</dbReference>
<protein>
    <submittedName>
        <fullName evidence="4">TetR/AcrR family transcriptional regulator</fullName>
    </submittedName>
</protein>
<accession>A0A943V142</accession>
<evidence type="ECO:0000256" key="1">
    <source>
        <dbReference type="ARBA" id="ARBA00023125"/>
    </source>
</evidence>
<dbReference type="GO" id="GO:0003677">
    <property type="term" value="F:DNA binding"/>
    <property type="evidence" value="ECO:0007669"/>
    <property type="project" value="UniProtKB-UniRule"/>
</dbReference>
<feature type="domain" description="HTH tetR-type" evidence="3">
    <location>
        <begin position="18"/>
        <end position="78"/>
    </location>
</feature>
<evidence type="ECO:0000256" key="2">
    <source>
        <dbReference type="PROSITE-ProRule" id="PRU00335"/>
    </source>
</evidence>
<evidence type="ECO:0000313" key="5">
    <source>
        <dbReference type="Proteomes" id="UP000727506"/>
    </source>
</evidence>
<dbReference type="EMBL" id="JAGZSV010000138">
    <property type="protein sequence ID" value="MBS6941218.1"/>
    <property type="molecule type" value="Genomic_DNA"/>
</dbReference>
<name>A0A943V142_9ACTN</name>
<evidence type="ECO:0000313" key="4">
    <source>
        <dbReference type="EMBL" id="MBS6941218.1"/>
    </source>
</evidence>
<comment type="caution">
    <text evidence="4">The sequence shown here is derived from an EMBL/GenBank/DDBJ whole genome shotgun (WGS) entry which is preliminary data.</text>
</comment>
<evidence type="ECO:0000259" key="3">
    <source>
        <dbReference type="PROSITE" id="PS50977"/>
    </source>
</evidence>
<proteinExistence type="predicted"/>
<reference evidence="4" key="1">
    <citation type="submission" date="2021-02" db="EMBL/GenBank/DDBJ databases">
        <title>Infant gut strain persistence is associated with maternal origin, phylogeny, and functional potential including surface adhesion and iron acquisition.</title>
        <authorList>
            <person name="Lou Y.C."/>
        </authorList>
    </citation>
    <scope>NUCLEOTIDE SEQUENCE</scope>
    <source>
        <strain evidence="4">L2_039_000G1_dasL2_039_000G1_concoct_11</strain>
    </source>
</reference>
<dbReference type="Pfam" id="PF00440">
    <property type="entry name" value="TetR_N"/>
    <property type="match status" value="1"/>
</dbReference>
<dbReference type="Gene3D" id="1.10.357.10">
    <property type="entry name" value="Tetracycline Repressor, domain 2"/>
    <property type="match status" value="1"/>
</dbReference>